<feature type="domain" description="Type I restriction modification DNA specificity" evidence="4">
    <location>
        <begin position="64"/>
        <end position="216"/>
    </location>
</feature>
<dbReference type="AlphaFoldDB" id="A0A0R1WIF4"/>
<comment type="caution">
    <text evidence="5">The sequence shown here is derived from an EMBL/GenBank/DDBJ whole genome shotgun (WGS) entry which is preliminary data.</text>
</comment>
<dbReference type="Pfam" id="PF01420">
    <property type="entry name" value="Methylase_S"/>
    <property type="match status" value="1"/>
</dbReference>
<dbReference type="SUPFAM" id="SSF116734">
    <property type="entry name" value="DNA methylase specificity domain"/>
    <property type="match status" value="2"/>
</dbReference>
<keyword evidence="2" id="KW-0680">Restriction system</keyword>
<evidence type="ECO:0000256" key="3">
    <source>
        <dbReference type="ARBA" id="ARBA00023125"/>
    </source>
</evidence>
<evidence type="ECO:0000256" key="2">
    <source>
        <dbReference type="ARBA" id="ARBA00022747"/>
    </source>
</evidence>
<dbReference type="GO" id="GO:0003677">
    <property type="term" value="F:DNA binding"/>
    <property type="evidence" value="ECO:0007669"/>
    <property type="project" value="UniProtKB-KW"/>
</dbReference>
<proteinExistence type="inferred from homology"/>
<name>A0A0R1WIF4_9LACO</name>
<dbReference type="PANTHER" id="PTHR30408:SF12">
    <property type="entry name" value="TYPE I RESTRICTION ENZYME MJAVIII SPECIFICITY SUBUNIT"/>
    <property type="match status" value="1"/>
</dbReference>
<keyword evidence="6" id="KW-1185">Reference proteome</keyword>
<evidence type="ECO:0000259" key="4">
    <source>
        <dbReference type="Pfam" id="PF01420"/>
    </source>
</evidence>
<reference evidence="5 6" key="1">
    <citation type="journal article" date="2015" name="Genome Announc.">
        <title>Expanding the biotechnology potential of lactobacilli through comparative genomics of 213 strains and associated genera.</title>
        <authorList>
            <person name="Sun Z."/>
            <person name="Harris H.M."/>
            <person name="McCann A."/>
            <person name="Guo C."/>
            <person name="Argimon S."/>
            <person name="Zhang W."/>
            <person name="Yang X."/>
            <person name="Jeffery I.B."/>
            <person name="Cooney J.C."/>
            <person name="Kagawa T.F."/>
            <person name="Liu W."/>
            <person name="Song Y."/>
            <person name="Salvetti E."/>
            <person name="Wrobel A."/>
            <person name="Rasinkangas P."/>
            <person name="Parkhill J."/>
            <person name="Rea M.C."/>
            <person name="O'Sullivan O."/>
            <person name="Ritari J."/>
            <person name="Douillard F.P."/>
            <person name="Paul Ross R."/>
            <person name="Yang R."/>
            <person name="Briner A.E."/>
            <person name="Felis G.E."/>
            <person name="de Vos W.M."/>
            <person name="Barrangou R."/>
            <person name="Klaenhammer T.R."/>
            <person name="Caufield P.W."/>
            <person name="Cui Y."/>
            <person name="Zhang H."/>
            <person name="O'Toole P.W."/>
        </authorList>
    </citation>
    <scope>NUCLEOTIDE SEQUENCE [LARGE SCALE GENOMIC DNA]</scope>
    <source>
        <strain evidence="5 6">DSM 18933</strain>
    </source>
</reference>
<accession>A0A0R1WIF4</accession>
<comment type="similarity">
    <text evidence="1">Belongs to the type-I restriction system S methylase family.</text>
</comment>
<dbReference type="GO" id="GO:0009307">
    <property type="term" value="P:DNA restriction-modification system"/>
    <property type="evidence" value="ECO:0007669"/>
    <property type="project" value="UniProtKB-KW"/>
</dbReference>
<dbReference type="Gene3D" id="1.10.287.1120">
    <property type="entry name" value="Bipartite methylase S protein"/>
    <property type="match status" value="1"/>
</dbReference>
<dbReference type="eggNOG" id="COG0732">
    <property type="taxonomic scope" value="Bacteria"/>
</dbReference>
<protein>
    <submittedName>
        <fullName evidence="5">Type I restriction-modification system specificty subunit</fullName>
    </submittedName>
</protein>
<evidence type="ECO:0000256" key="1">
    <source>
        <dbReference type="ARBA" id="ARBA00010923"/>
    </source>
</evidence>
<dbReference type="InterPro" id="IPR000055">
    <property type="entry name" value="Restrct_endonuc_typeI_TRD"/>
</dbReference>
<evidence type="ECO:0000313" key="5">
    <source>
        <dbReference type="EMBL" id="KRM17632.1"/>
    </source>
</evidence>
<sequence length="230" mass="26542">MNLPIKLPNTLEQEKIGTLFQKIDSLITLHQKKKEQQIALKQYLLRTLIGEKSIFYSSNLPHTKVKLGDISDIKTGSSDQKDAVENGEFPFFVRSKNIEKSNRWLYDGEAILIPGEGKLGDIYHYINGKFDYHQRVYKISDFKNNSVGKYIYYALQKDFKRHALKYTVKATVDSLRLPTIQNFELVLPNIEIQNVVANQLTLVDNNISSIDNLISDLKSLKKYLLNKLFI</sequence>
<dbReference type="PATRIC" id="fig|1423755.3.peg.1212"/>
<dbReference type="Proteomes" id="UP000051054">
    <property type="component" value="Unassembled WGS sequence"/>
</dbReference>
<dbReference type="STRING" id="1423755.FC40_GL001151"/>
<dbReference type="PANTHER" id="PTHR30408">
    <property type="entry name" value="TYPE-1 RESTRICTION ENZYME ECOKI SPECIFICITY PROTEIN"/>
    <property type="match status" value="1"/>
</dbReference>
<dbReference type="InterPro" id="IPR044946">
    <property type="entry name" value="Restrct_endonuc_typeI_TRD_sf"/>
</dbReference>
<dbReference type="Gene3D" id="3.90.220.20">
    <property type="entry name" value="DNA methylase specificity domains"/>
    <property type="match status" value="1"/>
</dbReference>
<evidence type="ECO:0000313" key="6">
    <source>
        <dbReference type="Proteomes" id="UP000051054"/>
    </source>
</evidence>
<dbReference type="InterPro" id="IPR052021">
    <property type="entry name" value="Type-I_RS_S_subunit"/>
</dbReference>
<organism evidence="5 6">
    <name type="scientific">Ligilactobacillus hayakitensis DSM 18933 = JCM 14209</name>
    <dbReference type="NCBI Taxonomy" id="1423755"/>
    <lineage>
        <taxon>Bacteria</taxon>
        <taxon>Bacillati</taxon>
        <taxon>Bacillota</taxon>
        <taxon>Bacilli</taxon>
        <taxon>Lactobacillales</taxon>
        <taxon>Lactobacillaceae</taxon>
        <taxon>Ligilactobacillus</taxon>
    </lineage>
</organism>
<keyword evidence="3" id="KW-0238">DNA-binding</keyword>
<gene>
    <name evidence="5" type="ORF">FC40_GL001151</name>
</gene>
<dbReference type="EMBL" id="AZGD01000103">
    <property type="protein sequence ID" value="KRM17632.1"/>
    <property type="molecule type" value="Genomic_DNA"/>
</dbReference>